<gene>
    <name evidence="5" type="primary">ga31564</name>
    <name evidence="5" type="ORF">PR202_ga31564</name>
</gene>
<keyword evidence="2" id="KW-0234">DNA repair</keyword>
<dbReference type="Proteomes" id="UP001054889">
    <property type="component" value="Unassembled WGS sequence"/>
</dbReference>
<dbReference type="GO" id="GO:0016887">
    <property type="term" value="F:ATP hydrolysis activity"/>
    <property type="evidence" value="ECO:0007669"/>
    <property type="project" value="InterPro"/>
</dbReference>
<keyword evidence="1" id="KW-0227">DNA damage</keyword>
<dbReference type="EMBL" id="BQKI01000042">
    <property type="protein sequence ID" value="GJN13218.1"/>
    <property type="molecule type" value="Genomic_DNA"/>
</dbReference>
<dbReference type="AlphaFoldDB" id="A0AAV5DRS5"/>
<organism evidence="5 6">
    <name type="scientific">Eleusine coracana subsp. coracana</name>
    <dbReference type="NCBI Taxonomy" id="191504"/>
    <lineage>
        <taxon>Eukaryota</taxon>
        <taxon>Viridiplantae</taxon>
        <taxon>Streptophyta</taxon>
        <taxon>Embryophyta</taxon>
        <taxon>Tracheophyta</taxon>
        <taxon>Spermatophyta</taxon>
        <taxon>Magnoliopsida</taxon>
        <taxon>Liliopsida</taxon>
        <taxon>Poales</taxon>
        <taxon>Poaceae</taxon>
        <taxon>PACMAD clade</taxon>
        <taxon>Chloridoideae</taxon>
        <taxon>Cynodonteae</taxon>
        <taxon>Eleusininae</taxon>
        <taxon>Eleusine</taxon>
    </lineage>
</organism>
<comment type="caution">
    <text evidence="5">The sequence shown here is derived from an EMBL/GenBank/DDBJ whole genome shotgun (WGS) entry which is preliminary data.</text>
</comment>
<keyword evidence="6" id="KW-1185">Reference proteome</keyword>
<evidence type="ECO:0000256" key="1">
    <source>
        <dbReference type="ARBA" id="ARBA00022763"/>
    </source>
</evidence>
<feature type="compositionally biased region" description="Polar residues" evidence="3">
    <location>
        <begin position="7"/>
        <end position="16"/>
    </location>
</feature>
<dbReference type="InterPro" id="IPR041006">
    <property type="entry name" value="Morc_S5"/>
</dbReference>
<evidence type="ECO:0000313" key="6">
    <source>
        <dbReference type="Proteomes" id="UP001054889"/>
    </source>
</evidence>
<reference evidence="5" key="1">
    <citation type="journal article" date="2018" name="DNA Res.">
        <title>Multiple hybrid de novo genome assembly of finger millet, an orphan allotetraploid crop.</title>
        <authorList>
            <person name="Hatakeyama M."/>
            <person name="Aluri S."/>
            <person name="Balachadran M.T."/>
            <person name="Sivarajan S.R."/>
            <person name="Patrignani A."/>
            <person name="Gruter S."/>
            <person name="Poveda L."/>
            <person name="Shimizu-Inatsugi R."/>
            <person name="Baeten J."/>
            <person name="Francoijs K.J."/>
            <person name="Nataraja K.N."/>
            <person name="Reddy Y.A.N."/>
            <person name="Phadnis S."/>
            <person name="Ravikumar R.L."/>
            <person name="Schlapbach R."/>
            <person name="Sreeman S.M."/>
            <person name="Shimizu K.K."/>
        </authorList>
    </citation>
    <scope>NUCLEOTIDE SEQUENCE</scope>
</reference>
<proteinExistence type="predicted"/>
<protein>
    <recommendedName>
        <fullName evidence="4">Morc S5 domain-containing protein</fullName>
    </recommendedName>
</protein>
<reference evidence="5" key="2">
    <citation type="submission" date="2021-12" db="EMBL/GenBank/DDBJ databases">
        <title>Resequencing data analysis of finger millet.</title>
        <authorList>
            <person name="Hatakeyama M."/>
            <person name="Aluri S."/>
            <person name="Balachadran M.T."/>
            <person name="Sivarajan S.R."/>
            <person name="Poveda L."/>
            <person name="Shimizu-Inatsugi R."/>
            <person name="Schlapbach R."/>
            <person name="Sreeman S.M."/>
            <person name="Shimizu K.K."/>
        </authorList>
    </citation>
    <scope>NUCLEOTIDE SEQUENCE</scope>
</reference>
<feature type="compositionally biased region" description="Basic and acidic residues" evidence="3">
    <location>
        <begin position="30"/>
        <end position="42"/>
    </location>
</feature>
<feature type="domain" description="Morc S5" evidence="4">
    <location>
        <begin position="305"/>
        <end position="418"/>
    </location>
</feature>
<dbReference type="GO" id="GO:0005634">
    <property type="term" value="C:nucleus"/>
    <property type="evidence" value="ECO:0007669"/>
    <property type="project" value="TreeGrafter"/>
</dbReference>
<sequence>MDGKNFDNGQKAQQGNRDALTDSVPSQDLETLKLDSDSDAKKTSPVNGHESADVNMEAAISTEDVVRAGGFGARDDIGSLLPTAIDSTDFEASIRDARDFEGEKEEPSHPGLGWKGKEADDENKPSDIQIRKPVIASSSFSVVAIFDKALLPSSRLWTRNTSGIENIHLGLGAVAELLDNVVDEIPHGATKVIIDVVPHPRDRRPSLLIQDGEGFKAGVSCLGANVIVFTRCVNTRVSTQSIGLMFHVAKDDKCREYIRVPMVHYKYDPMSGGAVRYEHHPGQFSINMSTLIQLSPYNSEEELLQNGEEVQLHNIAAELKHSQCMTPGHNTTGRRYKVVMGFLDGAKDDGMDRFCFYHKHRLILPFVPLCASPHKNWSIIGVLQADCLQLAKNKQDFMWSDEIHILQNTLKELRITFWKHLIVEQLASIEPSCPVSLTSFVSLYANIVTRFHSQVNSSDFAQDMAPIIKPSYNDMPSYSIFGTPPSPQALLVAPKRKRQLMRTAMVNAYHGKRSNRQTIHSTTVPSRSKYDGRSLLCDIQRAPVCRPPSFPMASMVVDRHLRTTSAIESKNDMTFNASPVCTPPPPAYYVPPFSQPNCSGNGMPPNGIMRAPTPHLAKSSRLQSTQAMPHTTPLSRATTSIMGPLAPSHALPTIDMAALPDLPIKIEHDNAVTFVDGDDYLLCGSVMPDVECTISGLSRAVRATSDVAPSSSNLDVFQPALAKAHLVEPSAIMVGQAHHIRFVSEMHWS</sequence>
<evidence type="ECO:0000256" key="3">
    <source>
        <dbReference type="SAM" id="MobiDB-lite"/>
    </source>
</evidence>
<name>A0AAV5DRS5_ELECO</name>
<feature type="region of interest" description="Disordered" evidence="3">
    <location>
        <begin position="1"/>
        <end position="59"/>
    </location>
</feature>
<evidence type="ECO:0000256" key="2">
    <source>
        <dbReference type="ARBA" id="ARBA00023204"/>
    </source>
</evidence>
<evidence type="ECO:0000259" key="4">
    <source>
        <dbReference type="Pfam" id="PF17942"/>
    </source>
</evidence>
<dbReference type="InterPro" id="IPR045261">
    <property type="entry name" value="MORC_ATPase"/>
</dbReference>
<evidence type="ECO:0000313" key="5">
    <source>
        <dbReference type="EMBL" id="GJN13218.1"/>
    </source>
</evidence>
<feature type="compositionally biased region" description="Basic and acidic residues" evidence="3">
    <location>
        <begin position="115"/>
        <end position="124"/>
    </location>
</feature>
<dbReference type="PANTHER" id="PTHR23336">
    <property type="entry name" value="ZINC FINGER CW-TYPE COILED-COIL DOMAIN PROTEIN 3"/>
    <property type="match status" value="1"/>
</dbReference>
<dbReference type="Pfam" id="PF17942">
    <property type="entry name" value="Morc6_S5"/>
    <property type="match status" value="1"/>
</dbReference>
<feature type="region of interest" description="Disordered" evidence="3">
    <location>
        <begin position="100"/>
        <end position="124"/>
    </location>
</feature>
<dbReference type="GO" id="GO:0006281">
    <property type="term" value="P:DNA repair"/>
    <property type="evidence" value="ECO:0007669"/>
    <property type="project" value="UniProtKB-KW"/>
</dbReference>
<accession>A0AAV5DRS5</accession>
<dbReference type="PANTHER" id="PTHR23336:SF44">
    <property type="entry name" value="PROTEIN MICRORCHIDIA 6"/>
    <property type="match status" value="1"/>
</dbReference>